<reference evidence="2 3" key="1">
    <citation type="journal article" date="2013" name="PLoS ONE">
        <title>Assembly-driven community genomics of a hypersaline microbial ecosystem.</title>
        <authorList>
            <person name="Podell S."/>
            <person name="Ugalde J.A."/>
            <person name="Narasingarao P."/>
            <person name="Banfield J.F."/>
            <person name="Heidelberg K.B."/>
            <person name="Allen E.E."/>
        </authorList>
    </citation>
    <scope>NUCLEOTIDE SEQUENCE [LARGE SCALE GENOMIC DNA]</scope>
    <source>
        <strain evidence="3">J07HQW2</strain>
    </source>
</reference>
<gene>
    <name evidence="2" type="ORF">J07HQW2_00077</name>
</gene>
<feature type="compositionally biased region" description="Polar residues" evidence="1">
    <location>
        <begin position="1"/>
        <end position="12"/>
    </location>
</feature>
<dbReference type="EMBL" id="KE356561">
    <property type="protein sequence ID" value="ERG93644.1"/>
    <property type="molecule type" value="Genomic_DNA"/>
</dbReference>
<dbReference type="AlphaFoldDB" id="U1MTN2"/>
<sequence>MKIAASITTSDGATHLLTEDGIDPNDLPDGEPVPARLLNTGGDGPPQTRETAEVRNIIARNPYFGEPADVDLEELLEAAETPGDGQIEIGEVSELVAQKFTD</sequence>
<dbReference type="HOGENOM" id="CLU_2270994_0_0_2"/>
<accession>U1MTN2</accession>
<protein>
    <submittedName>
        <fullName evidence="2">Uncharacterized protein</fullName>
    </submittedName>
</protein>
<dbReference type="RefSeq" id="WP_021053138.1">
    <property type="nucleotide sequence ID" value="NZ_KE356561.1"/>
</dbReference>
<feature type="compositionally biased region" description="Acidic residues" evidence="1">
    <location>
        <begin position="20"/>
        <end position="29"/>
    </location>
</feature>
<evidence type="ECO:0000313" key="3">
    <source>
        <dbReference type="Proteomes" id="UP000030710"/>
    </source>
</evidence>
<dbReference type="Proteomes" id="UP000030710">
    <property type="component" value="Unassembled WGS sequence"/>
</dbReference>
<name>U1MTN2_9EURY</name>
<evidence type="ECO:0000256" key="1">
    <source>
        <dbReference type="SAM" id="MobiDB-lite"/>
    </source>
</evidence>
<evidence type="ECO:0000313" key="2">
    <source>
        <dbReference type="EMBL" id="ERG93644.1"/>
    </source>
</evidence>
<feature type="region of interest" description="Disordered" evidence="1">
    <location>
        <begin position="1"/>
        <end position="49"/>
    </location>
</feature>
<proteinExistence type="predicted"/>
<organism evidence="2 3">
    <name type="scientific">Haloquadratum walsbyi J07HQW2</name>
    <dbReference type="NCBI Taxonomy" id="1238425"/>
    <lineage>
        <taxon>Archaea</taxon>
        <taxon>Methanobacteriati</taxon>
        <taxon>Methanobacteriota</taxon>
        <taxon>Stenosarchaea group</taxon>
        <taxon>Halobacteria</taxon>
        <taxon>Halobacteriales</taxon>
        <taxon>Haloferacaceae</taxon>
        <taxon>Haloquadratum</taxon>
    </lineage>
</organism>